<dbReference type="AlphaFoldDB" id="A0A8C4R1F1"/>
<dbReference type="GO" id="GO:0000139">
    <property type="term" value="C:Golgi membrane"/>
    <property type="evidence" value="ECO:0007669"/>
    <property type="project" value="UniProtKB-SubCell"/>
</dbReference>
<evidence type="ECO:0000256" key="8">
    <source>
        <dbReference type="ARBA" id="ARBA00023034"/>
    </source>
</evidence>
<dbReference type="Pfam" id="PF00777">
    <property type="entry name" value="Glyco_transf_29"/>
    <property type="match status" value="1"/>
</dbReference>
<evidence type="ECO:0000256" key="20">
    <source>
        <dbReference type="ARBA" id="ARBA00045587"/>
    </source>
</evidence>
<dbReference type="InterPro" id="IPR001675">
    <property type="entry name" value="Glyco_trans_29"/>
</dbReference>
<comment type="subcellular location">
    <subcellularLocation>
        <location evidence="1">Golgi apparatus membrane</location>
        <topology evidence="1">Single-pass type II membrane protein</topology>
    </subcellularLocation>
</comment>
<evidence type="ECO:0000256" key="2">
    <source>
        <dbReference type="ARBA" id="ARBA00006003"/>
    </source>
</evidence>
<evidence type="ECO:0000256" key="4">
    <source>
        <dbReference type="ARBA" id="ARBA00022679"/>
    </source>
</evidence>
<dbReference type="Gene3D" id="3.90.1480.20">
    <property type="entry name" value="Glycosyl transferase family 29"/>
    <property type="match status" value="1"/>
</dbReference>
<evidence type="ECO:0000256" key="19">
    <source>
        <dbReference type="ARBA" id="ARBA00043651"/>
    </source>
</evidence>
<dbReference type="GO" id="GO:0006629">
    <property type="term" value="P:lipid metabolic process"/>
    <property type="evidence" value="ECO:0007669"/>
    <property type="project" value="UniProtKB-KW"/>
</dbReference>
<dbReference type="InterPro" id="IPR051142">
    <property type="entry name" value="Glycosyltransferase_29"/>
</dbReference>
<evidence type="ECO:0000256" key="11">
    <source>
        <dbReference type="ARBA" id="ARBA00023157"/>
    </source>
</evidence>
<evidence type="ECO:0000256" key="12">
    <source>
        <dbReference type="ARBA" id="ARBA00023180"/>
    </source>
</evidence>
<keyword evidence="26" id="KW-1185">Reference proteome</keyword>
<dbReference type="GO" id="GO:0047291">
    <property type="term" value="F:lactosylceramide alpha-2,3-sialyltransferase activity"/>
    <property type="evidence" value="ECO:0007669"/>
    <property type="project" value="UniProtKB-EC"/>
</dbReference>
<comment type="catalytic activity">
    <reaction evidence="21">
        <text>a beta-D-Gal-(1&lt;-&gt;1')-ceramide + CMP-N-acetyl-beta-neuraminate = N-acetyl-alpha-neuraminosyl-(2-&gt;3)-beta-D-galactosyl-(1&lt;-&gt;1')-ceramide + CMP + H(+)</text>
        <dbReference type="Rhea" id="RHEA:41780"/>
        <dbReference type="ChEBI" id="CHEBI:15378"/>
        <dbReference type="ChEBI" id="CHEBI:57812"/>
        <dbReference type="ChEBI" id="CHEBI:60377"/>
        <dbReference type="ChEBI" id="CHEBI:82643"/>
        <dbReference type="ChEBI" id="CHEBI:143593"/>
    </reaction>
    <physiologicalReaction direction="left-to-right" evidence="21">
        <dbReference type="Rhea" id="RHEA:41781"/>
    </physiologicalReaction>
</comment>
<dbReference type="Proteomes" id="UP000694388">
    <property type="component" value="Unplaced"/>
</dbReference>
<evidence type="ECO:0000256" key="23">
    <source>
        <dbReference type="ARBA" id="ARBA00049539"/>
    </source>
</evidence>
<keyword evidence="11" id="KW-1015">Disulfide bond</keyword>
<dbReference type="InterPro" id="IPR038578">
    <property type="entry name" value="GT29-like_sf"/>
</dbReference>
<evidence type="ECO:0000313" key="26">
    <source>
        <dbReference type="Proteomes" id="UP000694388"/>
    </source>
</evidence>
<keyword evidence="10 24" id="KW-0472">Membrane</keyword>
<evidence type="ECO:0000256" key="5">
    <source>
        <dbReference type="ARBA" id="ARBA00022692"/>
    </source>
</evidence>
<sequence>MDCTSTCPYVCGRIQGGGSDAKAEVEKLKGGAATFDIGLAENSVILVRQKKNTENKSKMEIKMSRGRVVKILAALSIAALFYTSLLQPKEAVDHVIEPEHVKVLHKLALSSLQQKCRPGFVRTSMEKLFSHSYNPALLPFIWKNLSNVEGESAQKYHPPFGFRGNLDTLRDIMELLPATGTPFHSKSCQRCIVIGNSGILRGLGFGALIDSHDVTIRLNDAPVKGFEFDVGKKTSIRILYPESALSFANQYDPDTIVAAIMFKGADFKWLEAVIKKKKMSLWTRMWFWRSVVQNLSLPLTNIRVVNLLVVNETATGLLNFAPPTTGSLFFRKKIPTLGVIAITLATHFCDEVNFAGFGYHLERPRMRLHYYGKTRMDNMKYQLNHNVGRETVFLRDLITKGMINDLTGGVQPPKLVNQSVDQVW</sequence>
<dbReference type="Ensembl" id="ENSEBUT00000024268.1">
    <property type="protein sequence ID" value="ENSEBUP00000023692.1"/>
    <property type="gene ID" value="ENSEBUG00000014600.1"/>
</dbReference>
<dbReference type="FunFam" id="3.90.1480.20:FF:000006">
    <property type="entry name" value="ST3 beta-galactoside alpha-2,3-sialyltransferase 5"/>
    <property type="match status" value="1"/>
</dbReference>
<reference evidence="25" key="2">
    <citation type="submission" date="2025-09" db="UniProtKB">
        <authorList>
            <consortium name="Ensembl"/>
        </authorList>
    </citation>
    <scope>IDENTIFICATION</scope>
</reference>
<feature type="transmembrane region" description="Helical" evidence="24">
    <location>
        <begin position="68"/>
        <end position="86"/>
    </location>
</feature>
<evidence type="ECO:0000256" key="13">
    <source>
        <dbReference type="ARBA" id="ARBA00039111"/>
    </source>
</evidence>
<evidence type="ECO:0000256" key="18">
    <source>
        <dbReference type="ARBA" id="ARBA00042545"/>
    </source>
</evidence>
<evidence type="ECO:0000256" key="6">
    <source>
        <dbReference type="ARBA" id="ARBA00022968"/>
    </source>
</evidence>
<protein>
    <recommendedName>
        <fullName evidence="14">Lactosylceramide alpha-2,3-sialyltransferase</fullName>
        <ecNumber evidence="13">2.4.3.9</ecNumber>
    </recommendedName>
    <alternativeName>
        <fullName evidence="15">CMP-NeuAc:lactosylceramide alpha-2,3-sialyltransferase</fullName>
    </alternativeName>
    <alternativeName>
        <fullName evidence="18">Ganglioside GM3 synthase</fullName>
    </alternativeName>
    <alternativeName>
        <fullName evidence="17">ST3Gal V</fullName>
    </alternativeName>
    <alternativeName>
        <fullName evidence="16">Sialyltransferase 9</fullName>
    </alternativeName>
</protein>
<dbReference type="EC" id="2.4.3.9" evidence="13"/>
<accession>A0A8C4R1F1</accession>
<evidence type="ECO:0000256" key="7">
    <source>
        <dbReference type="ARBA" id="ARBA00022989"/>
    </source>
</evidence>
<keyword evidence="9" id="KW-0443">Lipid metabolism</keyword>
<dbReference type="PANTHER" id="PTHR13713:SF60">
    <property type="entry name" value="LACTOSYLCERAMIDE ALPHA-2,3-SIALYLTRANSFERASE"/>
    <property type="match status" value="1"/>
</dbReference>
<organism evidence="25 26">
    <name type="scientific">Eptatretus burgeri</name>
    <name type="common">Inshore hagfish</name>
    <dbReference type="NCBI Taxonomy" id="7764"/>
    <lineage>
        <taxon>Eukaryota</taxon>
        <taxon>Metazoa</taxon>
        <taxon>Chordata</taxon>
        <taxon>Craniata</taxon>
        <taxon>Vertebrata</taxon>
        <taxon>Cyclostomata</taxon>
        <taxon>Myxini</taxon>
        <taxon>Myxiniformes</taxon>
        <taxon>Myxinidae</taxon>
        <taxon>Eptatretinae</taxon>
        <taxon>Eptatretus</taxon>
    </lineage>
</organism>
<keyword evidence="8" id="KW-0333">Golgi apparatus</keyword>
<dbReference type="PANTHER" id="PTHR13713">
    <property type="entry name" value="SIALYLTRANSFERASE"/>
    <property type="match status" value="1"/>
</dbReference>
<evidence type="ECO:0000256" key="17">
    <source>
        <dbReference type="ARBA" id="ARBA00041976"/>
    </source>
</evidence>
<evidence type="ECO:0000256" key="3">
    <source>
        <dbReference type="ARBA" id="ARBA00022676"/>
    </source>
</evidence>
<evidence type="ECO:0000256" key="16">
    <source>
        <dbReference type="ARBA" id="ARBA00041896"/>
    </source>
</evidence>
<comment type="similarity">
    <text evidence="2">Belongs to the glycosyltransferase 29 family.</text>
</comment>
<evidence type="ECO:0000256" key="24">
    <source>
        <dbReference type="SAM" id="Phobius"/>
    </source>
</evidence>
<keyword evidence="4" id="KW-0808">Transferase</keyword>
<name>A0A8C4R1F1_EPTBU</name>
<evidence type="ECO:0000313" key="25">
    <source>
        <dbReference type="Ensembl" id="ENSEBUP00000023692.1"/>
    </source>
</evidence>
<evidence type="ECO:0000256" key="14">
    <source>
        <dbReference type="ARBA" id="ARBA00039792"/>
    </source>
</evidence>
<comment type="catalytic activity">
    <reaction evidence="22">
        <text>ganglioside GA2 (d18:1(4E)/18:0) + CMP-N-acetyl-beta-neuraminate = ganglioside GM2 (d18:1(4E)/18:0) + CMP + H(+)</text>
        <dbReference type="Rhea" id="RHEA:41776"/>
        <dbReference type="ChEBI" id="CHEBI:15378"/>
        <dbReference type="ChEBI" id="CHEBI:57812"/>
        <dbReference type="ChEBI" id="CHEBI:60377"/>
        <dbReference type="ChEBI" id="CHEBI:78485"/>
        <dbReference type="ChEBI" id="CHEBI:78486"/>
    </reaction>
    <physiologicalReaction direction="left-to-right" evidence="22">
        <dbReference type="Rhea" id="RHEA:41777"/>
    </physiologicalReaction>
</comment>
<keyword evidence="5 24" id="KW-0812">Transmembrane</keyword>
<keyword evidence="12" id="KW-0325">Glycoprotein</keyword>
<comment type="catalytic activity">
    <reaction evidence="19">
        <text>a beta-D-Gal-(1-&gt;4)-beta-D-Glc-(1&lt;-&gt;1)-Cer(d18:1(4E)) + CMP-N-acetyl-beta-neuraminate = a ganglioside GM3 (d18:1(4E)) + CMP + H(+)</text>
        <dbReference type="Rhea" id="RHEA:18417"/>
        <dbReference type="ChEBI" id="CHEBI:15378"/>
        <dbReference type="ChEBI" id="CHEBI:17950"/>
        <dbReference type="ChEBI" id="CHEBI:57812"/>
        <dbReference type="ChEBI" id="CHEBI:60065"/>
        <dbReference type="ChEBI" id="CHEBI:60377"/>
        <dbReference type="EC" id="2.4.3.9"/>
    </reaction>
    <physiologicalReaction direction="left-to-right" evidence="19">
        <dbReference type="Rhea" id="RHEA:18418"/>
    </physiologicalReaction>
</comment>
<keyword evidence="7 24" id="KW-1133">Transmembrane helix</keyword>
<comment type="catalytic activity">
    <reaction evidence="23">
        <text>ganglioside GA1 (d18:1(4E)/18:0) + CMP-N-acetyl-beta-neuraminate = ganglioside GM1 (d18:1(4E)/18:0) + CMP + H(+)</text>
        <dbReference type="Rhea" id="RHEA:41784"/>
        <dbReference type="ChEBI" id="CHEBI:15378"/>
        <dbReference type="ChEBI" id="CHEBI:57812"/>
        <dbReference type="ChEBI" id="CHEBI:60377"/>
        <dbReference type="ChEBI" id="CHEBI:73110"/>
        <dbReference type="ChEBI" id="CHEBI:78484"/>
    </reaction>
    <physiologicalReaction direction="left-to-right" evidence="23">
        <dbReference type="Rhea" id="RHEA:41785"/>
    </physiologicalReaction>
</comment>
<evidence type="ECO:0000256" key="1">
    <source>
        <dbReference type="ARBA" id="ARBA00004323"/>
    </source>
</evidence>
<evidence type="ECO:0000256" key="10">
    <source>
        <dbReference type="ARBA" id="ARBA00023136"/>
    </source>
</evidence>
<comment type="function">
    <text evidence="20">Transfers the sialyl group (N-acetyl-alpha-neuraminyl or NeuAc) from CMP-NeuAc to the non-reducing terminal galactose (Gal) of glycosphingolipids forming gangliosides (important molecules involved in the regulation of multiple cellular processes, including cell proliferation and differentiation, apoptosis, embryogenesis, development, and oncogenesis). Mainly involved in the biosynthesis of ganglioside GM3 but can also use different glycolipids as substrate acceptors such as D-galactosylceramide (GalCer), asialo-GM2 (GA2) and asialo-GM1 (GA1), although less preferentially than beta-D-Gal-(1-&gt;4)-beta-D-Glc-(1&lt;-&gt;1)-Cer (LacCer).</text>
</comment>
<proteinExistence type="inferred from homology"/>
<evidence type="ECO:0000256" key="22">
    <source>
        <dbReference type="ARBA" id="ARBA00048805"/>
    </source>
</evidence>
<evidence type="ECO:0000256" key="9">
    <source>
        <dbReference type="ARBA" id="ARBA00023098"/>
    </source>
</evidence>
<evidence type="ECO:0000256" key="21">
    <source>
        <dbReference type="ARBA" id="ARBA00048050"/>
    </source>
</evidence>
<reference evidence="25" key="1">
    <citation type="submission" date="2025-08" db="UniProtKB">
        <authorList>
            <consortium name="Ensembl"/>
        </authorList>
    </citation>
    <scope>IDENTIFICATION</scope>
</reference>
<keyword evidence="6" id="KW-0735">Signal-anchor</keyword>
<keyword evidence="3" id="KW-0328">Glycosyltransferase</keyword>
<evidence type="ECO:0000256" key="15">
    <source>
        <dbReference type="ARBA" id="ARBA00041341"/>
    </source>
</evidence>
<dbReference type="GeneTree" id="ENSGT00940000157929"/>